<comment type="subcellular location">
    <subcellularLocation>
        <location evidence="1">Nucleus</location>
    </subcellularLocation>
</comment>
<feature type="region of interest" description="Disordered" evidence="7">
    <location>
        <begin position="159"/>
        <end position="204"/>
    </location>
</feature>
<comment type="caution">
    <text evidence="10">The sequence shown here is derived from an EMBL/GenBank/DDBJ whole genome shotgun (WGS) entry which is preliminary data.</text>
</comment>
<evidence type="ECO:0000256" key="2">
    <source>
        <dbReference type="ARBA" id="ARBA00022737"/>
    </source>
</evidence>
<feature type="compositionally biased region" description="Basic and acidic residues" evidence="7">
    <location>
        <begin position="252"/>
        <end position="262"/>
    </location>
</feature>
<evidence type="ECO:0000256" key="7">
    <source>
        <dbReference type="SAM" id="MobiDB-lite"/>
    </source>
</evidence>
<feature type="domain" description="HTH myb-type" evidence="9">
    <location>
        <begin position="9"/>
        <end position="62"/>
    </location>
</feature>
<dbReference type="OrthoDB" id="2143914at2759"/>
<keyword evidence="11" id="KW-1185">Reference proteome</keyword>
<proteinExistence type="predicted"/>
<keyword evidence="4" id="KW-0238">DNA-binding</keyword>
<feature type="domain" description="Myb-like" evidence="8">
    <location>
        <begin position="9"/>
        <end position="62"/>
    </location>
</feature>
<keyword evidence="2" id="KW-0677">Repeat</keyword>
<feature type="domain" description="HTH myb-type" evidence="9">
    <location>
        <begin position="63"/>
        <end position="117"/>
    </location>
</feature>
<evidence type="ECO:0000256" key="4">
    <source>
        <dbReference type="ARBA" id="ARBA00023125"/>
    </source>
</evidence>
<name>A0A8J5HI02_ZINOF</name>
<evidence type="ECO:0000256" key="1">
    <source>
        <dbReference type="ARBA" id="ARBA00004123"/>
    </source>
</evidence>
<dbReference type="InterPro" id="IPR001005">
    <property type="entry name" value="SANT/Myb"/>
</dbReference>
<evidence type="ECO:0000256" key="5">
    <source>
        <dbReference type="ARBA" id="ARBA00023163"/>
    </source>
</evidence>
<dbReference type="PROSITE" id="PS51294">
    <property type="entry name" value="HTH_MYB"/>
    <property type="match status" value="2"/>
</dbReference>
<keyword evidence="3" id="KW-0805">Transcription regulation</keyword>
<feature type="compositionally biased region" description="Basic and acidic residues" evidence="7">
    <location>
        <begin position="169"/>
        <end position="179"/>
    </location>
</feature>
<evidence type="ECO:0000256" key="6">
    <source>
        <dbReference type="ARBA" id="ARBA00023242"/>
    </source>
</evidence>
<evidence type="ECO:0000259" key="9">
    <source>
        <dbReference type="PROSITE" id="PS51294"/>
    </source>
</evidence>
<evidence type="ECO:0000259" key="8">
    <source>
        <dbReference type="PROSITE" id="PS50090"/>
    </source>
</evidence>
<dbReference type="InterPro" id="IPR017930">
    <property type="entry name" value="Myb_dom"/>
</dbReference>
<dbReference type="GO" id="GO:0003677">
    <property type="term" value="F:DNA binding"/>
    <property type="evidence" value="ECO:0007669"/>
    <property type="project" value="UniProtKB-KW"/>
</dbReference>
<protein>
    <submittedName>
        <fullName evidence="10">Uncharacterized protein</fullName>
    </submittedName>
</protein>
<dbReference type="AlphaFoldDB" id="A0A8J5HI02"/>
<evidence type="ECO:0000256" key="3">
    <source>
        <dbReference type="ARBA" id="ARBA00023015"/>
    </source>
</evidence>
<keyword evidence="5" id="KW-0804">Transcription</keyword>
<dbReference type="FunFam" id="1.10.10.60:FF:000015">
    <property type="entry name" value="Transcription factor RAX3"/>
    <property type="match status" value="1"/>
</dbReference>
<dbReference type="Proteomes" id="UP000734854">
    <property type="component" value="Unassembled WGS sequence"/>
</dbReference>
<dbReference type="EMBL" id="JACMSC010000004">
    <property type="protein sequence ID" value="KAG6525026.1"/>
    <property type="molecule type" value="Genomic_DNA"/>
</dbReference>
<evidence type="ECO:0000313" key="10">
    <source>
        <dbReference type="EMBL" id="KAG6525026.1"/>
    </source>
</evidence>
<accession>A0A8J5HI02</accession>
<reference evidence="10 11" key="1">
    <citation type="submission" date="2020-08" db="EMBL/GenBank/DDBJ databases">
        <title>Plant Genome Project.</title>
        <authorList>
            <person name="Zhang R.-G."/>
        </authorList>
    </citation>
    <scope>NUCLEOTIDE SEQUENCE [LARGE SCALE GENOMIC DNA]</scope>
    <source>
        <tissue evidence="10">Rhizome</tissue>
    </source>
</reference>
<dbReference type="GO" id="GO:0005634">
    <property type="term" value="C:nucleus"/>
    <property type="evidence" value="ECO:0007669"/>
    <property type="project" value="UniProtKB-SubCell"/>
</dbReference>
<dbReference type="SMART" id="SM00717">
    <property type="entry name" value="SANT"/>
    <property type="match status" value="2"/>
</dbReference>
<sequence length="268" mass="29749">MGRAPCCDKAKVKRGPWSPEEDQVLRNHIEKNGTGGNWIALPRKAGLNRCGKSCRLRWLNYLRPDVRRGGFTGEEDDIICSLYIQLGSRWSIIASHLRGRTDNDVKNYWNTKLKKKLMATYPATQTPAAAVDSEANCIVMDTVCSAIDAHERHQSYSTTFSSSSSLMTEQREVRSKISEQEGPAASSSTVTVEDRRSSSSRIGYDSWPAGEDDILLTEFVDMGWISELLGTPREAVPPISCSFSAASEPVDDSPRTKARENTNIRFGP</sequence>
<gene>
    <name evidence="10" type="ORF">ZIOFF_014978</name>
</gene>
<dbReference type="PANTHER" id="PTHR48000:SF46">
    <property type="entry name" value="TRANSCRIPTION FACTOR MYB36"/>
    <property type="match status" value="1"/>
</dbReference>
<evidence type="ECO:0000313" key="11">
    <source>
        <dbReference type="Proteomes" id="UP000734854"/>
    </source>
</evidence>
<feature type="domain" description="Myb-like" evidence="8">
    <location>
        <begin position="63"/>
        <end position="113"/>
    </location>
</feature>
<dbReference type="Pfam" id="PF00249">
    <property type="entry name" value="Myb_DNA-binding"/>
    <property type="match status" value="2"/>
</dbReference>
<feature type="region of interest" description="Disordered" evidence="7">
    <location>
        <begin position="244"/>
        <end position="268"/>
    </location>
</feature>
<dbReference type="PANTHER" id="PTHR48000">
    <property type="entry name" value="OS09G0431300 PROTEIN"/>
    <property type="match status" value="1"/>
</dbReference>
<organism evidence="10 11">
    <name type="scientific">Zingiber officinale</name>
    <name type="common">Ginger</name>
    <name type="synonym">Amomum zingiber</name>
    <dbReference type="NCBI Taxonomy" id="94328"/>
    <lineage>
        <taxon>Eukaryota</taxon>
        <taxon>Viridiplantae</taxon>
        <taxon>Streptophyta</taxon>
        <taxon>Embryophyta</taxon>
        <taxon>Tracheophyta</taxon>
        <taxon>Spermatophyta</taxon>
        <taxon>Magnoliopsida</taxon>
        <taxon>Liliopsida</taxon>
        <taxon>Zingiberales</taxon>
        <taxon>Zingiberaceae</taxon>
        <taxon>Zingiber</taxon>
    </lineage>
</organism>
<dbReference type="CDD" id="cd00167">
    <property type="entry name" value="SANT"/>
    <property type="match status" value="2"/>
</dbReference>
<keyword evidence="6" id="KW-0539">Nucleus</keyword>
<dbReference type="PROSITE" id="PS50090">
    <property type="entry name" value="MYB_LIKE"/>
    <property type="match status" value="2"/>
</dbReference>